<dbReference type="AlphaFoldDB" id="A0A418X314"/>
<name>A0A418X314_9BURK</name>
<evidence type="ECO:0000313" key="4">
    <source>
        <dbReference type="Proteomes" id="UP000285190"/>
    </source>
</evidence>
<feature type="chain" id="PRO_5019186879" description="C-type lysozyme inhibitor domain-containing protein" evidence="2">
    <location>
        <begin position="23"/>
        <end position="148"/>
    </location>
</feature>
<proteinExistence type="predicted"/>
<evidence type="ECO:0008006" key="5">
    <source>
        <dbReference type="Google" id="ProtNLM"/>
    </source>
</evidence>
<organism evidence="3 4">
    <name type="scientific">Noviherbaspirillum cavernae</name>
    <dbReference type="NCBI Taxonomy" id="2320862"/>
    <lineage>
        <taxon>Bacteria</taxon>
        <taxon>Pseudomonadati</taxon>
        <taxon>Pseudomonadota</taxon>
        <taxon>Betaproteobacteria</taxon>
        <taxon>Burkholderiales</taxon>
        <taxon>Oxalobacteraceae</taxon>
        <taxon>Noviherbaspirillum</taxon>
    </lineage>
</organism>
<reference evidence="3 4" key="1">
    <citation type="submission" date="2018-09" db="EMBL/GenBank/DDBJ databases">
        <authorList>
            <person name="Zhu H."/>
        </authorList>
    </citation>
    <scope>NUCLEOTIDE SEQUENCE [LARGE SCALE GENOMIC DNA]</scope>
    <source>
        <strain evidence="3 4">K2R10-39</strain>
    </source>
</reference>
<evidence type="ECO:0000256" key="2">
    <source>
        <dbReference type="SAM" id="SignalP"/>
    </source>
</evidence>
<keyword evidence="4" id="KW-1185">Reference proteome</keyword>
<comment type="caution">
    <text evidence="3">The sequence shown here is derived from an EMBL/GenBank/DDBJ whole genome shotgun (WGS) entry which is preliminary data.</text>
</comment>
<evidence type="ECO:0000256" key="1">
    <source>
        <dbReference type="SAM" id="MobiDB-lite"/>
    </source>
</evidence>
<dbReference type="Proteomes" id="UP000285190">
    <property type="component" value="Unassembled WGS sequence"/>
</dbReference>
<keyword evidence="2" id="KW-0732">Signal</keyword>
<gene>
    <name evidence="3" type="ORF">D3870_13355</name>
</gene>
<sequence length="148" mass="16453">MKKLFPVLFGIGMTVAIPHAFAESAAPAPTRKPVKHAAKKAVQKTDEDNQPDLAGKTRTDFHCELGNKVSIYDNAGDNQRIGMRWNKKMHELTRVETSTGAHRFEDKDAGLVWISIPAKSMLLDSKKGLQLANECRSREHMKAKSPNT</sequence>
<dbReference type="EMBL" id="QYUN01000002">
    <property type="protein sequence ID" value="RJG06857.1"/>
    <property type="molecule type" value="Genomic_DNA"/>
</dbReference>
<feature type="compositionally biased region" description="Basic residues" evidence="1">
    <location>
        <begin position="32"/>
        <end position="42"/>
    </location>
</feature>
<dbReference type="OrthoDB" id="5297272at2"/>
<feature type="signal peptide" evidence="2">
    <location>
        <begin position="1"/>
        <end position="22"/>
    </location>
</feature>
<accession>A0A418X314</accession>
<evidence type="ECO:0000313" key="3">
    <source>
        <dbReference type="EMBL" id="RJG06857.1"/>
    </source>
</evidence>
<protein>
    <recommendedName>
        <fullName evidence="5">C-type lysozyme inhibitor domain-containing protein</fullName>
    </recommendedName>
</protein>
<feature type="region of interest" description="Disordered" evidence="1">
    <location>
        <begin position="25"/>
        <end position="58"/>
    </location>
</feature>